<name>A0AAD7LH27_QUISA</name>
<accession>A0AAD7LH27</accession>
<feature type="compositionally biased region" description="Basic and acidic residues" evidence="1">
    <location>
        <begin position="140"/>
        <end position="152"/>
    </location>
</feature>
<evidence type="ECO:0000256" key="1">
    <source>
        <dbReference type="SAM" id="MobiDB-lite"/>
    </source>
</evidence>
<feature type="region of interest" description="Disordered" evidence="1">
    <location>
        <begin position="1"/>
        <end position="33"/>
    </location>
</feature>
<organism evidence="2 3">
    <name type="scientific">Quillaja saponaria</name>
    <name type="common">Soap bark tree</name>
    <dbReference type="NCBI Taxonomy" id="32244"/>
    <lineage>
        <taxon>Eukaryota</taxon>
        <taxon>Viridiplantae</taxon>
        <taxon>Streptophyta</taxon>
        <taxon>Embryophyta</taxon>
        <taxon>Tracheophyta</taxon>
        <taxon>Spermatophyta</taxon>
        <taxon>Magnoliopsida</taxon>
        <taxon>eudicotyledons</taxon>
        <taxon>Gunneridae</taxon>
        <taxon>Pentapetalae</taxon>
        <taxon>rosids</taxon>
        <taxon>fabids</taxon>
        <taxon>Fabales</taxon>
        <taxon>Quillajaceae</taxon>
        <taxon>Quillaja</taxon>
    </lineage>
</organism>
<feature type="compositionally biased region" description="Basic and acidic residues" evidence="1">
    <location>
        <begin position="10"/>
        <end position="33"/>
    </location>
</feature>
<evidence type="ECO:0000313" key="3">
    <source>
        <dbReference type="Proteomes" id="UP001163823"/>
    </source>
</evidence>
<keyword evidence="3" id="KW-1185">Reference proteome</keyword>
<feature type="region of interest" description="Disordered" evidence="1">
    <location>
        <begin position="255"/>
        <end position="290"/>
    </location>
</feature>
<dbReference type="EMBL" id="JARAOO010000009">
    <property type="protein sequence ID" value="KAJ7956965.1"/>
    <property type="molecule type" value="Genomic_DNA"/>
</dbReference>
<sequence>MGGCATKPKVLKDDAGKEVKVPEPAKEETPVTVTETKRDIVDVNVEQSEEVKEIVDDDKVDEEGSKRRSLTQLFNEKNEDGRPENEKAPVEEPAKQELIETEKTSEKSEGNPSVKHETSGAEKTAGESESNEPLKLTPTETEKPSGKSESNEPLKQTPMETSIEPTLDVTQTEKAIETPGPVLDVVTPPEEKTVETPAPALDVVTPPEEKTVETPAPALDVVTPPTEKAIETPTQVSDVVTPTEKPIEAASVVGVNTDSKLENGMEKAKASTQEKNQIVLEDASEPSAGQ</sequence>
<gene>
    <name evidence="2" type="ORF">O6P43_023327</name>
</gene>
<proteinExistence type="predicted"/>
<evidence type="ECO:0000313" key="2">
    <source>
        <dbReference type="EMBL" id="KAJ7956965.1"/>
    </source>
</evidence>
<feature type="region of interest" description="Disordered" evidence="1">
    <location>
        <begin position="52"/>
        <end position="240"/>
    </location>
</feature>
<dbReference type="AlphaFoldDB" id="A0AAD7LH27"/>
<comment type="caution">
    <text evidence="2">The sequence shown here is derived from an EMBL/GenBank/DDBJ whole genome shotgun (WGS) entry which is preliminary data.</text>
</comment>
<dbReference type="KEGG" id="qsa:O6P43_023327"/>
<dbReference type="Proteomes" id="UP001163823">
    <property type="component" value="Chromosome 9"/>
</dbReference>
<feature type="compositionally biased region" description="Basic and acidic residues" evidence="1">
    <location>
        <begin position="76"/>
        <end position="126"/>
    </location>
</feature>
<protein>
    <submittedName>
        <fullName evidence="2">Microtubule-associated protein futsch-like</fullName>
    </submittedName>
</protein>
<feature type="compositionally biased region" description="Polar residues" evidence="1">
    <location>
        <begin position="153"/>
        <end position="173"/>
    </location>
</feature>
<feature type="compositionally biased region" description="Basic and acidic residues" evidence="1">
    <location>
        <begin position="259"/>
        <end position="269"/>
    </location>
</feature>
<reference evidence="2" key="1">
    <citation type="journal article" date="2023" name="Science">
        <title>Elucidation of the pathway for biosynthesis of saponin adjuvants from the soapbark tree.</title>
        <authorList>
            <person name="Reed J."/>
            <person name="Orme A."/>
            <person name="El-Demerdash A."/>
            <person name="Owen C."/>
            <person name="Martin L.B.B."/>
            <person name="Misra R.C."/>
            <person name="Kikuchi S."/>
            <person name="Rejzek M."/>
            <person name="Martin A.C."/>
            <person name="Harkess A."/>
            <person name="Leebens-Mack J."/>
            <person name="Louveau T."/>
            <person name="Stephenson M.J."/>
            <person name="Osbourn A."/>
        </authorList>
    </citation>
    <scope>NUCLEOTIDE SEQUENCE</scope>
    <source>
        <strain evidence="2">S10</strain>
    </source>
</reference>